<reference evidence="3 4" key="1">
    <citation type="journal article" date="2009" name="Appl. Environ. Microbiol.">
        <title>Three genomes from the phylum Acidobacteria provide insight into the lifestyles of these microorganisms in soils.</title>
        <authorList>
            <person name="Ward N.L."/>
            <person name="Challacombe J.F."/>
            <person name="Janssen P.H."/>
            <person name="Henrissat B."/>
            <person name="Coutinho P.M."/>
            <person name="Wu M."/>
            <person name="Xie G."/>
            <person name="Haft D.H."/>
            <person name="Sait M."/>
            <person name="Badger J."/>
            <person name="Barabote R.D."/>
            <person name="Bradley B."/>
            <person name="Brettin T.S."/>
            <person name="Brinkac L.M."/>
            <person name="Bruce D."/>
            <person name="Creasy T."/>
            <person name="Daugherty S.C."/>
            <person name="Davidsen T.M."/>
            <person name="DeBoy R.T."/>
            <person name="Detter J.C."/>
            <person name="Dodson R.J."/>
            <person name="Durkin A.S."/>
            <person name="Ganapathy A."/>
            <person name="Gwinn-Giglio M."/>
            <person name="Han C.S."/>
            <person name="Khouri H."/>
            <person name="Kiss H."/>
            <person name="Kothari S.P."/>
            <person name="Madupu R."/>
            <person name="Nelson K.E."/>
            <person name="Nelson W.C."/>
            <person name="Paulsen I."/>
            <person name="Penn K."/>
            <person name="Ren Q."/>
            <person name="Rosovitz M.J."/>
            <person name="Selengut J.D."/>
            <person name="Shrivastava S."/>
            <person name="Sullivan S.A."/>
            <person name="Tapia R."/>
            <person name="Thompson L.S."/>
            <person name="Watkins K.L."/>
            <person name="Yang Q."/>
            <person name="Yu C."/>
            <person name="Zafar N."/>
            <person name="Zhou L."/>
            <person name="Kuske C.R."/>
        </authorList>
    </citation>
    <scope>NUCLEOTIDE SEQUENCE [LARGE SCALE GENOMIC DNA]</scope>
    <source>
        <strain evidence="3 4">Ellin345</strain>
    </source>
</reference>
<dbReference type="EnsemblBacteria" id="ABF40582">
    <property type="protein sequence ID" value="ABF40582"/>
    <property type="gene ID" value="Acid345_1580"/>
</dbReference>
<dbReference type="KEGG" id="aba:Acid345_1580"/>
<keyword evidence="2" id="KW-1133">Transmembrane helix</keyword>
<name>Q1IRB8_KORVE</name>
<organism evidence="3 4">
    <name type="scientific">Koribacter versatilis (strain Ellin345)</name>
    <dbReference type="NCBI Taxonomy" id="204669"/>
    <lineage>
        <taxon>Bacteria</taxon>
        <taxon>Pseudomonadati</taxon>
        <taxon>Acidobacteriota</taxon>
        <taxon>Terriglobia</taxon>
        <taxon>Terriglobales</taxon>
        <taxon>Candidatus Korobacteraceae</taxon>
        <taxon>Candidatus Korobacter</taxon>
    </lineage>
</organism>
<dbReference type="Proteomes" id="UP000002432">
    <property type="component" value="Chromosome"/>
</dbReference>
<proteinExistence type="predicted"/>
<evidence type="ECO:0000313" key="4">
    <source>
        <dbReference type="Proteomes" id="UP000002432"/>
    </source>
</evidence>
<dbReference type="HOGENOM" id="CLU_885048_0_0_0"/>
<feature type="compositionally biased region" description="Low complexity" evidence="1">
    <location>
        <begin position="184"/>
        <end position="206"/>
    </location>
</feature>
<dbReference type="EMBL" id="CP000360">
    <property type="protein sequence ID" value="ABF40582.1"/>
    <property type="molecule type" value="Genomic_DNA"/>
</dbReference>
<feature type="transmembrane region" description="Helical" evidence="2">
    <location>
        <begin position="21"/>
        <end position="43"/>
    </location>
</feature>
<evidence type="ECO:0000313" key="3">
    <source>
        <dbReference type="EMBL" id="ABF40582.1"/>
    </source>
</evidence>
<sequence>MPSELHNSEQGLKRRSFRAESGYMLLILMFFVALLTFSLMAVLPKVVQQVKRDREEEMIHRGTEYARAVKKFYKKFNRYPNSLQDLENTNNLRFIRRRYKDPMTKDGNWRLLHITDVQQGVANPNFGVSQASNFNPLGGGPGSQNPTGIAQVRPGAQGGDTSGNAQDQPTVGVAPDGSQGQNPPGGTATTGSTTDPGQSGQALQNPGLGGQPGQTYGAGGIVGVASMSKGKSIREFNNKSNYNKWMFIYDPTQDRGMLLKGPYNPQAFIGGSNVGGTAPGAMSPNGMSPIGTQQPTQQNGPGNQMPPDQNAPPQ</sequence>
<dbReference type="RefSeq" id="WP_011522384.1">
    <property type="nucleotide sequence ID" value="NC_008009.1"/>
</dbReference>
<dbReference type="eggNOG" id="ENOG5032URD">
    <property type="taxonomic scope" value="Bacteria"/>
</dbReference>
<keyword evidence="2" id="KW-0812">Transmembrane</keyword>
<feature type="region of interest" description="Disordered" evidence="1">
    <location>
        <begin position="273"/>
        <end position="314"/>
    </location>
</feature>
<dbReference type="AlphaFoldDB" id="Q1IRB8"/>
<keyword evidence="4" id="KW-1185">Reference proteome</keyword>
<accession>Q1IRB8</accession>
<protein>
    <recommendedName>
        <fullName evidence="5">Type II secretion system protein</fullName>
    </recommendedName>
</protein>
<evidence type="ECO:0008006" key="5">
    <source>
        <dbReference type="Google" id="ProtNLM"/>
    </source>
</evidence>
<dbReference type="STRING" id="204669.Acid345_1580"/>
<keyword evidence="2" id="KW-0472">Membrane</keyword>
<feature type="compositionally biased region" description="Low complexity" evidence="1">
    <location>
        <begin position="291"/>
        <end position="308"/>
    </location>
</feature>
<feature type="compositionally biased region" description="Polar residues" evidence="1">
    <location>
        <begin position="125"/>
        <end position="135"/>
    </location>
</feature>
<evidence type="ECO:0000256" key="2">
    <source>
        <dbReference type="SAM" id="Phobius"/>
    </source>
</evidence>
<gene>
    <name evidence="3" type="ordered locus">Acid345_1580</name>
</gene>
<evidence type="ECO:0000256" key="1">
    <source>
        <dbReference type="SAM" id="MobiDB-lite"/>
    </source>
</evidence>
<feature type="region of interest" description="Disordered" evidence="1">
    <location>
        <begin position="125"/>
        <end position="215"/>
    </location>
</feature>
<dbReference type="OrthoDB" id="123507at2"/>